<dbReference type="Proteomes" id="UP000215914">
    <property type="component" value="Unassembled WGS sequence"/>
</dbReference>
<evidence type="ECO:0000256" key="1">
    <source>
        <dbReference type="ARBA" id="ARBA00009414"/>
    </source>
</evidence>
<reference evidence="3" key="1">
    <citation type="journal article" date="2017" name="Nature">
        <title>The sunflower genome provides insights into oil metabolism, flowering and Asterid evolution.</title>
        <authorList>
            <person name="Badouin H."/>
            <person name="Gouzy J."/>
            <person name="Grassa C.J."/>
            <person name="Murat F."/>
            <person name="Staton S.E."/>
            <person name="Cottret L."/>
            <person name="Lelandais-Briere C."/>
            <person name="Owens G.L."/>
            <person name="Carrere S."/>
            <person name="Mayjonade B."/>
            <person name="Legrand L."/>
            <person name="Gill N."/>
            <person name="Kane N.C."/>
            <person name="Bowers J.E."/>
            <person name="Hubner S."/>
            <person name="Bellec A."/>
            <person name="Berard A."/>
            <person name="Berges H."/>
            <person name="Blanchet N."/>
            <person name="Boniface M.C."/>
            <person name="Brunel D."/>
            <person name="Catrice O."/>
            <person name="Chaidir N."/>
            <person name="Claudel C."/>
            <person name="Donnadieu C."/>
            <person name="Faraut T."/>
            <person name="Fievet G."/>
            <person name="Helmstetter N."/>
            <person name="King M."/>
            <person name="Knapp S.J."/>
            <person name="Lai Z."/>
            <person name="Le Paslier M.C."/>
            <person name="Lippi Y."/>
            <person name="Lorenzon L."/>
            <person name="Mandel J.R."/>
            <person name="Marage G."/>
            <person name="Marchand G."/>
            <person name="Marquand E."/>
            <person name="Bret-Mestries E."/>
            <person name="Morien E."/>
            <person name="Nambeesan S."/>
            <person name="Nguyen T."/>
            <person name="Pegot-Espagnet P."/>
            <person name="Pouilly N."/>
            <person name="Raftis F."/>
            <person name="Sallet E."/>
            <person name="Schiex T."/>
            <person name="Thomas J."/>
            <person name="Vandecasteele C."/>
            <person name="Vares D."/>
            <person name="Vear F."/>
            <person name="Vautrin S."/>
            <person name="Crespi M."/>
            <person name="Mangin B."/>
            <person name="Burke J.M."/>
            <person name="Salse J."/>
            <person name="Munos S."/>
            <person name="Vincourt P."/>
            <person name="Rieseberg L.H."/>
            <person name="Langlade N.B."/>
        </authorList>
    </citation>
    <scope>NUCLEOTIDE SEQUENCE</scope>
    <source>
        <tissue evidence="3">Leaves</tissue>
    </source>
</reference>
<keyword evidence="4" id="KW-1185">Reference proteome</keyword>
<dbReference type="InterPro" id="IPR004182">
    <property type="entry name" value="GRAM"/>
</dbReference>
<comment type="similarity">
    <text evidence="1">Belongs to the GEM family.</text>
</comment>
<dbReference type="PANTHER" id="PTHR31969">
    <property type="entry name" value="GEM-LIKE PROTEIN 2"/>
    <property type="match status" value="1"/>
</dbReference>
<accession>A0A9K3GTZ6</accession>
<sequence length="233" mass="26528">MIQYASLHKFNIKRDPYLRRNQTTAFRHHNMDNRLPEVAMCIPTISTRGLLLSKPQPHYPLLTSSKINGVERESSAVSKNHGFGPKLIEMIKHKLTYGSKIVPLGRGGKIFEKRFSIRDGERLLHASRCSIYTTAGAISGILFISTERVGFCSDRCLKTYSTTGKLLKFQYKVSIPLKKIDGVGESTNLKRPSNMYMELVTVDNFSFWFLGFPNYKKTVECLRQTISHDCLSD</sequence>
<dbReference type="Gramene" id="mRNA:HanXRQr2_Chr17g0789781">
    <property type="protein sequence ID" value="mRNA:HanXRQr2_Chr17g0789781"/>
    <property type="gene ID" value="HanXRQr2_Chr17g0789781"/>
</dbReference>
<evidence type="ECO:0000313" key="4">
    <source>
        <dbReference type="Proteomes" id="UP000215914"/>
    </source>
</evidence>
<dbReference type="Gene3D" id="2.30.29.30">
    <property type="entry name" value="Pleckstrin-homology domain (PH domain)/Phosphotyrosine-binding domain (PTB)"/>
    <property type="match status" value="1"/>
</dbReference>
<organism evidence="3 4">
    <name type="scientific">Helianthus annuus</name>
    <name type="common">Common sunflower</name>
    <dbReference type="NCBI Taxonomy" id="4232"/>
    <lineage>
        <taxon>Eukaryota</taxon>
        <taxon>Viridiplantae</taxon>
        <taxon>Streptophyta</taxon>
        <taxon>Embryophyta</taxon>
        <taxon>Tracheophyta</taxon>
        <taxon>Spermatophyta</taxon>
        <taxon>Magnoliopsida</taxon>
        <taxon>eudicotyledons</taxon>
        <taxon>Gunneridae</taxon>
        <taxon>Pentapetalae</taxon>
        <taxon>asterids</taxon>
        <taxon>campanulids</taxon>
        <taxon>Asterales</taxon>
        <taxon>Asteraceae</taxon>
        <taxon>Asteroideae</taxon>
        <taxon>Heliantheae alliance</taxon>
        <taxon>Heliantheae</taxon>
        <taxon>Helianthus</taxon>
    </lineage>
</organism>
<protein>
    <submittedName>
        <fullName evidence="3">GEM-like protein</fullName>
    </submittedName>
</protein>
<proteinExistence type="inferred from homology"/>
<reference evidence="3" key="2">
    <citation type="submission" date="2020-06" db="EMBL/GenBank/DDBJ databases">
        <title>Helianthus annuus Genome sequencing and assembly Release 2.</title>
        <authorList>
            <person name="Gouzy J."/>
            <person name="Langlade N."/>
            <person name="Munos S."/>
        </authorList>
    </citation>
    <scope>NUCLEOTIDE SEQUENCE</scope>
    <source>
        <tissue evidence="3">Leaves</tissue>
    </source>
</reference>
<dbReference type="InterPro" id="IPR011993">
    <property type="entry name" value="PH-like_dom_sf"/>
</dbReference>
<comment type="caution">
    <text evidence="3">The sequence shown here is derived from an EMBL/GenBank/DDBJ whole genome shotgun (WGS) entry which is preliminary data.</text>
</comment>
<feature type="domain" description="GRAM" evidence="2">
    <location>
        <begin position="109"/>
        <end position="187"/>
    </location>
</feature>
<evidence type="ECO:0000259" key="2">
    <source>
        <dbReference type="SMART" id="SM00568"/>
    </source>
</evidence>
<gene>
    <name evidence="3" type="ORF">HanXRQr2_Chr17g0789781</name>
</gene>
<evidence type="ECO:0000313" key="3">
    <source>
        <dbReference type="EMBL" id="KAF5754314.1"/>
    </source>
</evidence>
<dbReference type="AlphaFoldDB" id="A0A9K3GTZ6"/>
<dbReference type="Pfam" id="PF02893">
    <property type="entry name" value="GRAM"/>
    <property type="match status" value="1"/>
</dbReference>
<name>A0A9K3GTZ6_HELAN</name>
<dbReference type="EMBL" id="MNCJ02000332">
    <property type="protein sequence ID" value="KAF5754314.1"/>
    <property type="molecule type" value="Genomic_DNA"/>
</dbReference>
<dbReference type="InterPro" id="IPR037848">
    <property type="entry name" value="GEM-like"/>
</dbReference>
<dbReference type="SMART" id="SM00568">
    <property type="entry name" value="GRAM"/>
    <property type="match status" value="1"/>
</dbReference>